<keyword evidence="1" id="KW-1133">Transmembrane helix</keyword>
<evidence type="ECO:0000313" key="3">
    <source>
        <dbReference type="Proteomes" id="UP000053157"/>
    </source>
</evidence>
<dbReference type="Pfam" id="PF26546">
    <property type="entry name" value="DUF8178"/>
    <property type="match status" value="1"/>
</dbReference>
<keyword evidence="1" id="KW-0812">Transmembrane</keyword>
<dbReference type="RefSeq" id="WP_058571808.1">
    <property type="nucleotide sequence ID" value="NZ_LOPV01000140.1"/>
</dbReference>
<feature type="transmembrane region" description="Helical" evidence="1">
    <location>
        <begin position="9"/>
        <end position="28"/>
    </location>
</feature>
<accession>A0A0W1SQ10</accession>
<keyword evidence="3" id="KW-1185">Reference proteome</keyword>
<sequence>MGLFSSRNALIGMALMVVGTLAMLPSLLPGATQVMSYALVFGAAALTYGTWLVGTSEEGRPV</sequence>
<dbReference type="Proteomes" id="UP000053157">
    <property type="component" value="Unassembled WGS sequence"/>
</dbReference>
<name>A0A0W1SQ10_9EURY</name>
<gene>
    <name evidence="2" type="ORF">AUR66_12245</name>
</gene>
<reference evidence="2 3" key="1">
    <citation type="submission" date="2015-12" db="EMBL/GenBank/DDBJ databases">
        <title>Haloferax profundi sp. nov. isolated from the Discovery deep brine-seawater interface in the Red Sea.</title>
        <authorList>
            <person name="Zhang G."/>
            <person name="Stingl U."/>
            <person name="Rashid M."/>
        </authorList>
    </citation>
    <scope>NUCLEOTIDE SEQUENCE [LARGE SCALE GENOMIC DNA]</scope>
    <source>
        <strain evidence="2 3">SB29</strain>
    </source>
</reference>
<dbReference type="EMBL" id="LOPV01000140">
    <property type="protein sequence ID" value="KTG28197.1"/>
    <property type="molecule type" value="Genomic_DNA"/>
</dbReference>
<dbReference type="AlphaFoldDB" id="A0A0W1SQ10"/>
<dbReference type="OrthoDB" id="339605at2157"/>
<proteinExistence type="predicted"/>
<keyword evidence="1" id="KW-0472">Membrane</keyword>
<dbReference type="InterPro" id="IPR058491">
    <property type="entry name" value="DUF8178"/>
</dbReference>
<evidence type="ECO:0000256" key="1">
    <source>
        <dbReference type="SAM" id="Phobius"/>
    </source>
</evidence>
<evidence type="ECO:0000313" key="2">
    <source>
        <dbReference type="EMBL" id="KTG28197.1"/>
    </source>
</evidence>
<comment type="caution">
    <text evidence="2">The sequence shown here is derived from an EMBL/GenBank/DDBJ whole genome shotgun (WGS) entry which is preliminary data.</text>
</comment>
<organism evidence="2 3">
    <name type="scientific">Haloferax profundi</name>
    <dbReference type="NCBI Taxonomy" id="1544718"/>
    <lineage>
        <taxon>Archaea</taxon>
        <taxon>Methanobacteriati</taxon>
        <taxon>Methanobacteriota</taxon>
        <taxon>Stenosarchaea group</taxon>
        <taxon>Halobacteria</taxon>
        <taxon>Halobacteriales</taxon>
        <taxon>Haloferacaceae</taxon>
        <taxon>Haloferax</taxon>
    </lineage>
</organism>
<feature type="transmembrane region" description="Helical" evidence="1">
    <location>
        <begin position="34"/>
        <end position="54"/>
    </location>
</feature>
<protein>
    <submittedName>
        <fullName evidence="2">Uncharacterized protein</fullName>
    </submittedName>
</protein>